<evidence type="ECO:0000313" key="2">
    <source>
        <dbReference type="EMBL" id="TDM02737.1"/>
    </source>
</evidence>
<dbReference type="RefSeq" id="WP_133428825.1">
    <property type="nucleotide sequence ID" value="NZ_BMCC01000002.1"/>
</dbReference>
<feature type="transmembrane region" description="Helical" evidence="1">
    <location>
        <begin position="111"/>
        <end position="133"/>
    </location>
</feature>
<dbReference type="AlphaFoldDB" id="A0A4R6BM61"/>
<keyword evidence="1" id="KW-1133">Transmembrane helix</keyword>
<dbReference type="OrthoDB" id="2418140at2"/>
<dbReference type="Proteomes" id="UP000295328">
    <property type="component" value="Unassembled WGS sequence"/>
</dbReference>
<keyword evidence="1" id="KW-0472">Membrane</keyword>
<proteinExistence type="predicted"/>
<sequence>MEKKITWKEAWHDYTTNFFRPKAPISYQMYDKHKMIVIPFAILLLFLWIIYAFTNELYTEEFYKLPIDEQHRLEVWDSFKMALSYLGIFSLLMLAGFTSELRMFNKRGKSSLAYLVASILSIVGGIIYSVLMLKYNMKIQFMIVLIPILTSSLMANTDYVRKIKKKGWQE</sequence>
<dbReference type="SUPFAM" id="SSF103473">
    <property type="entry name" value="MFS general substrate transporter"/>
    <property type="match status" value="1"/>
</dbReference>
<keyword evidence="1" id="KW-0812">Transmembrane</keyword>
<name>A0A4R6BM61_9STAP</name>
<gene>
    <name evidence="2" type="ORF">ERX37_01205</name>
</gene>
<comment type="caution">
    <text evidence="2">The sequence shown here is derived from an EMBL/GenBank/DDBJ whole genome shotgun (WGS) entry which is preliminary data.</text>
</comment>
<evidence type="ECO:0000256" key="1">
    <source>
        <dbReference type="SAM" id="Phobius"/>
    </source>
</evidence>
<feature type="transmembrane region" description="Helical" evidence="1">
    <location>
        <begin position="35"/>
        <end position="54"/>
    </location>
</feature>
<dbReference type="EMBL" id="SCWE01000001">
    <property type="protein sequence ID" value="TDM02737.1"/>
    <property type="molecule type" value="Genomic_DNA"/>
</dbReference>
<organism evidence="2 3">
    <name type="scientific">Macrococcus hajekii</name>
    <dbReference type="NCBI Taxonomy" id="198482"/>
    <lineage>
        <taxon>Bacteria</taxon>
        <taxon>Bacillati</taxon>
        <taxon>Bacillota</taxon>
        <taxon>Bacilli</taxon>
        <taxon>Bacillales</taxon>
        <taxon>Staphylococcaceae</taxon>
        <taxon>Macrococcus</taxon>
    </lineage>
</organism>
<protein>
    <submittedName>
        <fullName evidence="2">Uncharacterized protein</fullName>
    </submittedName>
</protein>
<reference evidence="2 3" key="1">
    <citation type="submission" date="2019-01" db="EMBL/GenBank/DDBJ databases">
        <title>Draft genome sequences of the type strains of six Macrococcus species.</title>
        <authorList>
            <person name="Mazhar S."/>
            <person name="Altermann E."/>
            <person name="Hill C."/>
            <person name="Mcauliffe O."/>
        </authorList>
    </citation>
    <scope>NUCLEOTIDE SEQUENCE [LARGE SCALE GENOMIC DNA]</scope>
    <source>
        <strain evidence="2 3">CCM4809</strain>
    </source>
</reference>
<keyword evidence="3" id="KW-1185">Reference proteome</keyword>
<evidence type="ECO:0000313" key="3">
    <source>
        <dbReference type="Proteomes" id="UP000295328"/>
    </source>
</evidence>
<feature type="transmembrane region" description="Helical" evidence="1">
    <location>
        <begin position="82"/>
        <end position="99"/>
    </location>
</feature>
<dbReference type="InterPro" id="IPR036259">
    <property type="entry name" value="MFS_trans_sf"/>
</dbReference>
<accession>A0A4R6BM61</accession>
<feature type="transmembrane region" description="Helical" evidence="1">
    <location>
        <begin position="139"/>
        <end position="156"/>
    </location>
</feature>